<dbReference type="OrthoDB" id="663246at2"/>
<keyword evidence="1" id="KW-0472">Membrane</keyword>
<gene>
    <name evidence="2" type="ORF">A3860_04745</name>
</gene>
<dbReference type="RefSeq" id="WP_081151191.1">
    <property type="nucleotide sequence ID" value="NZ_LVYD01000058.1"/>
</dbReference>
<feature type="transmembrane region" description="Helical" evidence="1">
    <location>
        <begin position="16"/>
        <end position="35"/>
    </location>
</feature>
<keyword evidence="1" id="KW-1133">Transmembrane helix</keyword>
<reference evidence="2 3" key="1">
    <citation type="submission" date="2016-03" db="EMBL/GenBank/DDBJ databases">
        <title>Niastella vici sp. nov., isolated from farmland soil.</title>
        <authorList>
            <person name="Chen L."/>
            <person name="Wang D."/>
            <person name="Yang S."/>
            <person name="Wang G."/>
        </authorList>
    </citation>
    <scope>NUCLEOTIDE SEQUENCE [LARGE SCALE GENOMIC DNA]</scope>
    <source>
        <strain evidence="2 3">DJ57</strain>
    </source>
</reference>
<evidence type="ECO:0000256" key="1">
    <source>
        <dbReference type="SAM" id="Phobius"/>
    </source>
</evidence>
<dbReference type="AlphaFoldDB" id="A0A1V9FRW7"/>
<dbReference type="STRING" id="1703345.A3860_04745"/>
<protein>
    <submittedName>
        <fullName evidence="2">Uncharacterized protein</fullName>
    </submittedName>
</protein>
<keyword evidence="3" id="KW-1185">Reference proteome</keyword>
<comment type="caution">
    <text evidence="2">The sequence shown here is derived from an EMBL/GenBank/DDBJ whole genome shotgun (WGS) entry which is preliminary data.</text>
</comment>
<feature type="transmembrane region" description="Helical" evidence="1">
    <location>
        <begin position="42"/>
        <end position="60"/>
    </location>
</feature>
<keyword evidence="1" id="KW-0812">Transmembrane</keyword>
<dbReference type="EMBL" id="LVYD01000058">
    <property type="protein sequence ID" value="OQP61031.1"/>
    <property type="molecule type" value="Genomic_DNA"/>
</dbReference>
<accession>A0A1V9FRW7</accession>
<sequence>MQETVLTTLIYKYNPYARFWIVLYILSIFLMCVLLCDQIPMYIIWLVLCIWAIPLVYAGISKMTVFNFRALDRRLLTLTSTYIRVGREKYSIKDLTIEVHINAYDDFIYRIRREGLLKPQAAYGNNNELLFLCNGVSYDYEFHLRGYNDYVTLCQLADQWKAAGVKVITKESFTREFVDKQHAKMMRPKKR</sequence>
<evidence type="ECO:0000313" key="3">
    <source>
        <dbReference type="Proteomes" id="UP000192796"/>
    </source>
</evidence>
<name>A0A1V9FRW7_9BACT</name>
<organism evidence="2 3">
    <name type="scientific">Niastella vici</name>
    <dbReference type="NCBI Taxonomy" id="1703345"/>
    <lineage>
        <taxon>Bacteria</taxon>
        <taxon>Pseudomonadati</taxon>
        <taxon>Bacteroidota</taxon>
        <taxon>Chitinophagia</taxon>
        <taxon>Chitinophagales</taxon>
        <taxon>Chitinophagaceae</taxon>
        <taxon>Niastella</taxon>
    </lineage>
</organism>
<evidence type="ECO:0000313" key="2">
    <source>
        <dbReference type="EMBL" id="OQP61031.1"/>
    </source>
</evidence>
<dbReference type="Proteomes" id="UP000192796">
    <property type="component" value="Unassembled WGS sequence"/>
</dbReference>
<proteinExistence type="predicted"/>